<evidence type="ECO:0000313" key="1">
    <source>
        <dbReference type="EMBL" id="PEN86062.1"/>
    </source>
</evidence>
<organism evidence="1 2">
    <name type="scientific">Bacillus toyonensis</name>
    <dbReference type="NCBI Taxonomy" id="155322"/>
    <lineage>
        <taxon>Bacteria</taxon>
        <taxon>Bacillati</taxon>
        <taxon>Bacillota</taxon>
        <taxon>Bacilli</taxon>
        <taxon>Bacillales</taxon>
        <taxon>Bacillaceae</taxon>
        <taxon>Bacillus</taxon>
        <taxon>Bacillus cereus group</taxon>
    </lineage>
</organism>
<dbReference type="EMBL" id="NUAP01000040">
    <property type="protein sequence ID" value="PEN86062.1"/>
    <property type="molecule type" value="Genomic_DNA"/>
</dbReference>
<evidence type="ECO:0008006" key="3">
    <source>
        <dbReference type="Google" id="ProtNLM"/>
    </source>
</evidence>
<reference evidence="1 2" key="1">
    <citation type="submission" date="2017-09" db="EMBL/GenBank/DDBJ databases">
        <title>Large-scale bioinformatics analysis of Bacillus genomes uncovers conserved roles of natural products in bacterial physiology.</title>
        <authorList>
            <consortium name="Agbiome Team Llc"/>
            <person name="Bleich R.M."/>
            <person name="Kirk G.J."/>
            <person name="Santa Maria K.C."/>
            <person name="Allen S.E."/>
            <person name="Farag S."/>
            <person name="Shank E.A."/>
            <person name="Bowers A."/>
        </authorList>
    </citation>
    <scope>NUCLEOTIDE SEQUENCE [LARGE SCALE GENOMIC DNA]</scope>
    <source>
        <strain evidence="1 2">AFS027629</strain>
    </source>
</reference>
<evidence type="ECO:0000313" key="2">
    <source>
        <dbReference type="Proteomes" id="UP000220078"/>
    </source>
</evidence>
<sequence length="95" mass="11405">MKNTLFFLQNYRKGWRFSMYLSIRDEFHFFGESLHILLQLAKEPGFIKSKNKHGTQEWAAICNLGYSTCGIIYILKKYNFFRNSTCKFHQFSFID</sequence>
<dbReference type="Proteomes" id="UP000220078">
    <property type="component" value="Unassembled WGS sequence"/>
</dbReference>
<dbReference type="AlphaFoldDB" id="A0AB36T1S1"/>
<proteinExistence type="predicted"/>
<comment type="caution">
    <text evidence="1">The sequence shown here is derived from an EMBL/GenBank/DDBJ whole genome shotgun (WGS) entry which is preliminary data.</text>
</comment>
<protein>
    <recommendedName>
        <fullName evidence="3">MarR family transcriptional regulator</fullName>
    </recommendedName>
</protein>
<name>A0AB36T1S1_9BACI</name>
<accession>A0AB36T1S1</accession>
<gene>
    <name evidence="1" type="ORF">CN551_22385</name>
</gene>